<feature type="region of interest" description="Disordered" evidence="1">
    <location>
        <begin position="53"/>
        <end position="101"/>
    </location>
</feature>
<name>N6TSY2_DENPD</name>
<evidence type="ECO:0000256" key="1">
    <source>
        <dbReference type="SAM" id="MobiDB-lite"/>
    </source>
</evidence>
<feature type="compositionally biased region" description="Acidic residues" evidence="1">
    <location>
        <begin position="53"/>
        <end position="70"/>
    </location>
</feature>
<organism evidence="2">
    <name type="scientific">Dendroctonus ponderosae</name>
    <name type="common">Mountain pine beetle</name>
    <dbReference type="NCBI Taxonomy" id="77166"/>
    <lineage>
        <taxon>Eukaryota</taxon>
        <taxon>Metazoa</taxon>
        <taxon>Ecdysozoa</taxon>
        <taxon>Arthropoda</taxon>
        <taxon>Hexapoda</taxon>
        <taxon>Insecta</taxon>
        <taxon>Pterygota</taxon>
        <taxon>Neoptera</taxon>
        <taxon>Endopterygota</taxon>
        <taxon>Coleoptera</taxon>
        <taxon>Polyphaga</taxon>
        <taxon>Cucujiformia</taxon>
        <taxon>Curculionidae</taxon>
        <taxon>Scolytinae</taxon>
        <taxon>Dendroctonus</taxon>
    </lineage>
</organism>
<evidence type="ECO:0000313" key="2">
    <source>
        <dbReference type="EMBL" id="ENN71456.1"/>
    </source>
</evidence>
<feature type="non-terminal residue" evidence="2">
    <location>
        <position position="1"/>
    </location>
</feature>
<dbReference type="OrthoDB" id="550012at2759"/>
<sequence>MGMCVKLENSSVNSEKFICKESFWWDGLEIIPPRPKLGLLSTFANRGANCDEESIISDESTTEENTEEETISSSSLESDEGSAESNPPPKQTLVKKPKKNSAGKLLWQHNLSARSNQDIQRAYEESLLKDIGAILSRKTLNDTTNKPGTRTVGRNSIPLGGLWMRLESEWRESLNQRETQPKAKNFATSKTNKPRSRF</sequence>
<dbReference type="HOGENOM" id="CLU_1379413_0_0_1"/>
<dbReference type="EMBL" id="KB741269">
    <property type="protein sequence ID" value="ENN71456.1"/>
    <property type="molecule type" value="Genomic_DNA"/>
</dbReference>
<feature type="region of interest" description="Disordered" evidence="1">
    <location>
        <begin position="173"/>
        <end position="198"/>
    </location>
</feature>
<accession>N6TSY2</accession>
<gene>
    <name evidence="2" type="ORF">YQE_11874</name>
</gene>
<dbReference type="AlphaFoldDB" id="N6TSY2"/>
<reference evidence="2" key="1">
    <citation type="journal article" date="2013" name="Genome Biol.">
        <title>Draft genome of the mountain pine beetle, Dendroctonus ponderosae Hopkins, a major forest pest.</title>
        <authorList>
            <person name="Keeling C.I."/>
            <person name="Yuen M.M."/>
            <person name="Liao N.Y."/>
            <person name="Docking T.R."/>
            <person name="Chan S.K."/>
            <person name="Taylor G.A."/>
            <person name="Palmquist D.L."/>
            <person name="Jackman S.D."/>
            <person name="Nguyen A."/>
            <person name="Li M."/>
            <person name="Henderson H."/>
            <person name="Janes J.K."/>
            <person name="Zhao Y."/>
            <person name="Pandoh P."/>
            <person name="Moore R."/>
            <person name="Sperling F.A."/>
            <person name="Huber D.P."/>
            <person name="Birol I."/>
            <person name="Jones S.J."/>
            <person name="Bohlmann J."/>
        </authorList>
    </citation>
    <scope>NUCLEOTIDE SEQUENCE</scope>
</reference>
<proteinExistence type="predicted"/>
<protein>
    <submittedName>
        <fullName evidence="2">Uncharacterized protein</fullName>
    </submittedName>
</protein>